<dbReference type="EMBL" id="GAIX01000370">
    <property type="protein sequence ID" value="JAA92190.1"/>
    <property type="molecule type" value="Transcribed_RNA"/>
</dbReference>
<dbReference type="AlphaFoldDB" id="S4PRZ7"/>
<reference evidence="1" key="1">
    <citation type="journal article" date="2013" name="BMC Genomics">
        <title>Unscrambling butterfly oogenesis.</title>
        <authorList>
            <person name="Carter J.M."/>
            <person name="Baker S.C."/>
            <person name="Pink R."/>
            <person name="Carter D.R."/>
            <person name="Collins A."/>
            <person name="Tomlin J."/>
            <person name="Gibbs M."/>
            <person name="Breuker C.J."/>
        </authorList>
    </citation>
    <scope>NUCLEOTIDE SEQUENCE</scope>
    <source>
        <tissue evidence="1">Ovary</tissue>
    </source>
</reference>
<reference evidence="1" key="2">
    <citation type="submission" date="2013-05" db="EMBL/GenBank/DDBJ databases">
        <authorList>
            <person name="Carter J.-M."/>
            <person name="Baker S.C."/>
            <person name="Pink R."/>
            <person name="Carter D.R.F."/>
            <person name="Collins A."/>
            <person name="Tomlin J."/>
            <person name="Gibbs M."/>
            <person name="Breuker C.J."/>
        </authorList>
    </citation>
    <scope>NUCLEOTIDE SEQUENCE</scope>
    <source>
        <tissue evidence="1">Ovary</tissue>
    </source>
</reference>
<name>S4PRZ7_9NEOP</name>
<proteinExistence type="predicted"/>
<organism evidence="1">
    <name type="scientific">Pararge aegeria</name>
    <name type="common">speckled wood butterfly</name>
    <dbReference type="NCBI Taxonomy" id="116150"/>
    <lineage>
        <taxon>Eukaryota</taxon>
        <taxon>Metazoa</taxon>
        <taxon>Ecdysozoa</taxon>
        <taxon>Arthropoda</taxon>
        <taxon>Hexapoda</taxon>
        <taxon>Insecta</taxon>
        <taxon>Pterygota</taxon>
        <taxon>Neoptera</taxon>
        <taxon>Endopterygota</taxon>
        <taxon>Lepidoptera</taxon>
        <taxon>Glossata</taxon>
        <taxon>Ditrysia</taxon>
        <taxon>Papilionoidea</taxon>
        <taxon>Nymphalidae</taxon>
        <taxon>Satyrinae</taxon>
        <taxon>Satyrini</taxon>
        <taxon>Parargina</taxon>
        <taxon>Pararge</taxon>
    </lineage>
</organism>
<evidence type="ECO:0000313" key="1">
    <source>
        <dbReference type="EMBL" id="JAA92190.1"/>
    </source>
</evidence>
<protein>
    <submittedName>
        <fullName evidence="1">5PtaseI</fullName>
    </submittedName>
</protein>
<accession>S4PRZ7</accession>
<sequence>MAAKIRSRARSLQTESLRVPSEVSSQLPIRRRCAFTHALYEDQMSCLVRQSFPVSIRPLVNTARRCKNWRE</sequence>